<dbReference type="AlphaFoldDB" id="A0A4Q2M6Q9"/>
<reference evidence="1 4" key="2">
    <citation type="submission" date="2020-07" db="EMBL/GenBank/DDBJ databases">
        <title>Sequencing the genomes of 1000 actinobacteria strains.</title>
        <authorList>
            <person name="Klenk H.-P."/>
        </authorList>
    </citation>
    <scope>NUCLEOTIDE SEQUENCE [LARGE SCALE GENOMIC DNA]</scope>
    <source>
        <strain evidence="1 4">DSM 23870</strain>
    </source>
</reference>
<protein>
    <recommendedName>
        <fullName evidence="5">PE domain-containing protein</fullName>
    </recommendedName>
</protein>
<evidence type="ECO:0000313" key="1">
    <source>
        <dbReference type="EMBL" id="NYD65694.1"/>
    </source>
</evidence>
<dbReference type="RefSeq" id="WP_129176582.1">
    <property type="nucleotide sequence ID" value="NZ_JACCBI010000001.1"/>
</dbReference>
<dbReference type="Proteomes" id="UP000292686">
    <property type="component" value="Unassembled WGS sequence"/>
</dbReference>
<sequence>MADELDFSVVLDDFTKDAARWRDINTVVHQAYSDAVGVEEVPFMVTDGLSYAAGFTDQYNRLASRTVAYLLDGNGAFESLAVKLEDTRREYEASEEYAEWKVANG</sequence>
<gene>
    <name evidence="1" type="ORF">BJ972_000213</name>
    <name evidence="2" type="ORF">ESP50_14910</name>
</gene>
<accession>A0A4Q2M6Q9</accession>
<comment type="caution">
    <text evidence="2">The sequence shown here is derived from an EMBL/GenBank/DDBJ whole genome shotgun (WGS) entry which is preliminary data.</text>
</comment>
<evidence type="ECO:0000313" key="2">
    <source>
        <dbReference type="EMBL" id="RXZ85492.1"/>
    </source>
</evidence>
<evidence type="ECO:0008006" key="5">
    <source>
        <dbReference type="Google" id="ProtNLM"/>
    </source>
</evidence>
<organism evidence="2 3">
    <name type="scientific">Agromyces atrinae</name>
    <dbReference type="NCBI Taxonomy" id="592376"/>
    <lineage>
        <taxon>Bacteria</taxon>
        <taxon>Bacillati</taxon>
        <taxon>Actinomycetota</taxon>
        <taxon>Actinomycetes</taxon>
        <taxon>Micrococcales</taxon>
        <taxon>Microbacteriaceae</taxon>
        <taxon>Agromyces</taxon>
    </lineage>
</organism>
<reference evidence="2 3" key="1">
    <citation type="submission" date="2019-01" db="EMBL/GenBank/DDBJ databases">
        <title>Agromyces.</title>
        <authorList>
            <person name="Li J."/>
        </authorList>
    </citation>
    <scope>NUCLEOTIDE SEQUENCE [LARGE SCALE GENOMIC DNA]</scope>
    <source>
        <strain evidence="2 3">DSM 23870</strain>
    </source>
</reference>
<dbReference type="EMBL" id="JACCBI010000001">
    <property type="protein sequence ID" value="NYD65694.1"/>
    <property type="molecule type" value="Genomic_DNA"/>
</dbReference>
<proteinExistence type="predicted"/>
<keyword evidence="3" id="KW-1185">Reference proteome</keyword>
<evidence type="ECO:0000313" key="4">
    <source>
        <dbReference type="Proteomes" id="UP000581087"/>
    </source>
</evidence>
<dbReference type="OrthoDB" id="5147966at2"/>
<name>A0A4Q2M6Q9_9MICO</name>
<dbReference type="Proteomes" id="UP000581087">
    <property type="component" value="Unassembled WGS sequence"/>
</dbReference>
<evidence type="ECO:0000313" key="3">
    <source>
        <dbReference type="Proteomes" id="UP000292686"/>
    </source>
</evidence>
<dbReference type="EMBL" id="SDPM01000009">
    <property type="protein sequence ID" value="RXZ85492.1"/>
    <property type="molecule type" value="Genomic_DNA"/>
</dbReference>